<dbReference type="AlphaFoldDB" id="A0A2M8FB73"/>
<accession>A0A2M8FB73</accession>
<evidence type="ECO:0000256" key="1">
    <source>
        <dbReference type="ARBA" id="ARBA00022801"/>
    </source>
</evidence>
<dbReference type="SUPFAM" id="SSF55811">
    <property type="entry name" value="Nudix"/>
    <property type="match status" value="1"/>
</dbReference>
<dbReference type="InterPro" id="IPR020084">
    <property type="entry name" value="NUDIX_hydrolase_CS"/>
</dbReference>
<dbReference type="GO" id="GO:0016787">
    <property type="term" value="F:hydrolase activity"/>
    <property type="evidence" value="ECO:0007669"/>
    <property type="project" value="UniProtKB-KW"/>
</dbReference>
<dbReference type="Proteomes" id="UP000231456">
    <property type="component" value="Unassembled WGS sequence"/>
</dbReference>
<name>A0A2M8FB73_9BACT</name>
<protein>
    <recommendedName>
        <fullName evidence="2">Nudix hydrolase domain-containing protein</fullName>
    </recommendedName>
</protein>
<dbReference type="CDD" id="cd03424">
    <property type="entry name" value="NUDIX_ADPRase_Nudt5_UGPPase_Nudt14"/>
    <property type="match status" value="1"/>
</dbReference>
<dbReference type="EMBL" id="PFRH01000004">
    <property type="protein sequence ID" value="PJC52962.1"/>
    <property type="molecule type" value="Genomic_DNA"/>
</dbReference>
<evidence type="ECO:0000259" key="2">
    <source>
        <dbReference type="PROSITE" id="PS51462"/>
    </source>
</evidence>
<keyword evidence="1" id="KW-0378">Hydrolase</keyword>
<evidence type="ECO:0000313" key="3">
    <source>
        <dbReference type="EMBL" id="PJC52962.1"/>
    </source>
</evidence>
<sequence length="113" mass="13210">GRLETGEEPLSGAKRELLEEAGLESDEWELWNKTQPYTKIDWDIFVYIAKNCRDVGSTQHDPGEKIEVRMLDFDEFIEAVLSEQFYGREFTEKVLRMKLDPPKLQAFKKQILG</sequence>
<evidence type="ECO:0000313" key="4">
    <source>
        <dbReference type="Proteomes" id="UP000231456"/>
    </source>
</evidence>
<proteinExistence type="predicted"/>
<dbReference type="PROSITE" id="PS00893">
    <property type="entry name" value="NUDIX_BOX"/>
    <property type="match status" value="1"/>
</dbReference>
<dbReference type="Gene3D" id="3.90.79.10">
    <property type="entry name" value="Nucleoside Triphosphate Pyrophosphohydrolase"/>
    <property type="match status" value="1"/>
</dbReference>
<comment type="caution">
    <text evidence="3">The sequence shown here is derived from an EMBL/GenBank/DDBJ whole genome shotgun (WGS) entry which is preliminary data.</text>
</comment>
<feature type="non-terminal residue" evidence="3">
    <location>
        <position position="1"/>
    </location>
</feature>
<dbReference type="InterPro" id="IPR015797">
    <property type="entry name" value="NUDIX_hydrolase-like_dom_sf"/>
</dbReference>
<feature type="domain" description="Nudix hydrolase" evidence="2">
    <location>
        <begin position="1"/>
        <end position="96"/>
    </location>
</feature>
<dbReference type="PROSITE" id="PS51462">
    <property type="entry name" value="NUDIX"/>
    <property type="match status" value="1"/>
</dbReference>
<dbReference type="Pfam" id="PF00293">
    <property type="entry name" value="NUDIX"/>
    <property type="match status" value="1"/>
</dbReference>
<organism evidence="3 4">
    <name type="scientific">Candidatus Magasanikbacteria bacterium CG_4_9_14_0_2_um_filter_42_11</name>
    <dbReference type="NCBI Taxonomy" id="1974643"/>
    <lineage>
        <taxon>Bacteria</taxon>
        <taxon>Candidatus Magasanikiibacteriota</taxon>
    </lineage>
</organism>
<reference evidence="4" key="1">
    <citation type="submission" date="2017-09" db="EMBL/GenBank/DDBJ databases">
        <title>Depth-based differentiation of microbial function through sediment-hosted aquifers and enrichment of novel symbionts in the deep terrestrial subsurface.</title>
        <authorList>
            <person name="Probst A.J."/>
            <person name="Ladd B."/>
            <person name="Jarett J.K."/>
            <person name="Geller-Mcgrath D.E."/>
            <person name="Sieber C.M.K."/>
            <person name="Emerson J.B."/>
            <person name="Anantharaman K."/>
            <person name="Thomas B.C."/>
            <person name="Malmstrom R."/>
            <person name="Stieglmeier M."/>
            <person name="Klingl A."/>
            <person name="Woyke T."/>
            <person name="Ryan C.M."/>
            <person name="Banfield J.F."/>
        </authorList>
    </citation>
    <scope>NUCLEOTIDE SEQUENCE [LARGE SCALE GENOMIC DNA]</scope>
</reference>
<dbReference type="InterPro" id="IPR000086">
    <property type="entry name" value="NUDIX_hydrolase_dom"/>
</dbReference>
<gene>
    <name evidence="3" type="ORF">CO030_00060</name>
</gene>